<organism evidence="1 2">
    <name type="scientific">Ustilago hordei</name>
    <name type="common">Barley covered smut fungus</name>
    <dbReference type="NCBI Taxonomy" id="120017"/>
    <lineage>
        <taxon>Eukaryota</taxon>
        <taxon>Fungi</taxon>
        <taxon>Dikarya</taxon>
        <taxon>Basidiomycota</taxon>
        <taxon>Ustilaginomycotina</taxon>
        <taxon>Ustilaginomycetes</taxon>
        <taxon>Ustilaginales</taxon>
        <taxon>Ustilaginaceae</taxon>
        <taxon>Ustilago</taxon>
    </lineage>
</organism>
<gene>
    <name evidence="1" type="ORF">UHOR_14079</name>
</gene>
<sequence>MPSATSSGGNLSCPRHYSLYHAIILAIDLCRICHMILCTADSGRIHDTIMAHANLAGICSRTVSPTDLSELYCKSHNLPDSLIPVLPSYDLTDLPASCASRPMTGCSKSRWMLT</sequence>
<dbReference type="EMBL" id="CAGI01000150">
    <property type="protein sequence ID" value="CCF49966.1"/>
    <property type="molecule type" value="Genomic_DNA"/>
</dbReference>
<dbReference type="AlphaFoldDB" id="I2FSS3"/>
<evidence type="ECO:0000313" key="2">
    <source>
        <dbReference type="Proteomes" id="UP000006174"/>
    </source>
</evidence>
<accession>I2FSS3</accession>
<dbReference type="HOGENOM" id="CLU_2122900_0_0_1"/>
<dbReference type="OrthoDB" id="10453241at2759"/>
<comment type="caution">
    <text evidence="1">The sequence shown here is derived from an EMBL/GenBank/DDBJ whole genome shotgun (WGS) entry which is preliminary data.</text>
</comment>
<dbReference type="Proteomes" id="UP000006174">
    <property type="component" value="Unassembled WGS sequence"/>
</dbReference>
<keyword evidence="2" id="KW-1185">Reference proteome</keyword>
<name>I2FSS3_USTHO</name>
<evidence type="ECO:0000313" key="1">
    <source>
        <dbReference type="EMBL" id="CCF49966.1"/>
    </source>
</evidence>
<reference evidence="1 2" key="1">
    <citation type="journal article" date="2012" name="Plant Cell">
        <title>Genome comparison of barley and maize smut fungi reveals targeted loss of RNA silencing components and species-specific presence of transposable elements.</title>
        <authorList>
            <person name="Laurie J.D."/>
            <person name="Ali S."/>
            <person name="Linning R."/>
            <person name="Mannhaupt G."/>
            <person name="Wong P."/>
            <person name="Gueldener U."/>
            <person name="Muensterkoetter M."/>
            <person name="Moore R."/>
            <person name="Kahmann R."/>
            <person name="Bakkeren G."/>
            <person name="Schirawski J."/>
        </authorList>
    </citation>
    <scope>NUCLEOTIDE SEQUENCE [LARGE SCALE GENOMIC DNA]</scope>
    <source>
        <strain evidence="2">Uh4875-4</strain>
    </source>
</reference>
<proteinExistence type="predicted"/>
<protein>
    <submittedName>
        <fullName evidence="1">Uncharacterized protein</fullName>
    </submittedName>
</protein>